<organism evidence="8 9">
    <name type="scientific">Cystoisospora suis</name>
    <dbReference type="NCBI Taxonomy" id="483139"/>
    <lineage>
        <taxon>Eukaryota</taxon>
        <taxon>Sar</taxon>
        <taxon>Alveolata</taxon>
        <taxon>Apicomplexa</taxon>
        <taxon>Conoidasida</taxon>
        <taxon>Coccidia</taxon>
        <taxon>Eucoccidiorida</taxon>
        <taxon>Eimeriorina</taxon>
        <taxon>Sarcocystidae</taxon>
        <taxon>Cystoisospora</taxon>
    </lineage>
</organism>
<feature type="region of interest" description="Disordered" evidence="6">
    <location>
        <begin position="43"/>
        <end position="84"/>
    </location>
</feature>
<dbReference type="InterPro" id="IPR000571">
    <property type="entry name" value="Znf_CCCH"/>
</dbReference>
<dbReference type="AlphaFoldDB" id="A0A2C6LCD0"/>
<feature type="compositionally biased region" description="Polar residues" evidence="6">
    <location>
        <begin position="293"/>
        <end position="316"/>
    </location>
</feature>
<evidence type="ECO:0000256" key="1">
    <source>
        <dbReference type="ARBA" id="ARBA00022723"/>
    </source>
</evidence>
<evidence type="ECO:0000256" key="4">
    <source>
        <dbReference type="ARBA" id="ARBA00022833"/>
    </source>
</evidence>
<keyword evidence="3 5" id="KW-0863">Zinc-finger</keyword>
<keyword evidence="2" id="KW-0677">Repeat</keyword>
<feature type="domain" description="C3H1-type" evidence="7">
    <location>
        <begin position="158"/>
        <end position="189"/>
    </location>
</feature>
<feature type="region of interest" description="Disordered" evidence="6">
    <location>
        <begin position="696"/>
        <end position="720"/>
    </location>
</feature>
<dbReference type="InterPro" id="IPR036855">
    <property type="entry name" value="Znf_CCCH_sf"/>
</dbReference>
<dbReference type="Gene3D" id="4.10.1000.10">
    <property type="entry name" value="Zinc finger, CCCH-type"/>
    <property type="match status" value="3"/>
</dbReference>
<gene>
    <name evidence="8" type="ORF">CSUI_000880</name>
</gene>
<dbReference type="GeneID" id="94424298"/>
<evidence type="ECO:0000313" key="8">
    <source>
        <dbReference type="EMBL" id="PHJ25269.1"/>
    </source>
</evidence>
<dbReference type="VEuPathDB" id="ToxoDB:CSUI_000880"/>
<feature type="domain" description="C3H1-type" evidence="7">
    <location>
        <begin position="197"/>
        <end position="224"/>
    </location>
</feature>
<evidence type="ECO:0000256" key="3">
    <source>
        <dbReference type="ARBA" id="ARBA00022771"/>
    </source>
</evidence>
<evidence type="ECO:0000256" key="6">
    <source>
        <dbReference type="SAM" id="MobiDB-lite"/>
    </source>
</evidence>
<evidence type="ECO:0000259" key="7">
    <source>
        <dbReference type="PROSITE" id="PS50103"/>
    </source>
</evidence>
<feature type="zinc finger region" description="C3H1-type" evidence="5">
    <location>
        <begin position="197"/>
        <end position="224"/>
    </location>
</feature>
<feature type="region of interest" description="Disordered" evidence="6">
    <location>
        <begin position="272"/>
        <end position="334"/>
    </location>
</feature>
<feature type="region of interest" description="Disordered" evidence="6">
    <location>
        <begin position="544"/>
        <end position="563"/>
    </location>
</feature>
<dbReference type="PANTHER" id="PTHR12547">
    <property type="entry name" value="CCCH ZINC FINGER/TIS11-RELATED"/>
    <property type="match status" value="1"/>
</dbReference>
<dbReference type="PROSITE" id="PS50103">
    <property type="entry name" value="ZF_C3H1"/>
    <property type="match status" value="3"/>
</dbReference>
<dbReference type="PANTHER" id="PTHR12547:SF18">
    <property type="entry name" value="PROTEIN TIS11"/>
    <property type="match status" value="1"/>
</dbReference>
<dbReference type="EMBL" id="MIGC01000344">
    <property type="protein sequence ID" value="PHJ25269.1"/>
    <property type="molecule type" value="Genomic_DNA"/>
</dbReference>
<protein>
    <submittedName>
        <fullName evidence="8">Zinc finger (Ccch type) motif-containing protein</fullName>
    </submittedName>
</protein>
<dbReference type="GO" id="GO:0008270">
    <property type="term" value="F:zinc ion binding"/>
    <property type="evidence" value="ECO:0007669"/>
    <property type="project" value="UniProtKB-KW"/>
</dbReference>
<evidence type="ECO:0000256" key="2">
    <source>
        <dbReference type="ARBA" id="ARBA00022737"/>
    </source>
</evidence>
<comment type="caution">
    <text evidence="8">The sequence shown here is derived from an EMBL/GenBank/DDBJ whole genome shotgun (WGS) entry which is preliminary data.</text>
</comment>
<proteinExistence type="predicted"/>
<dbReference type="SMART" id="SM00356">
    <property type="entry name" value="ZnF_C3H1"/>
    <property type="match status" value="3"/>
</dbReference>
<reference evidence="8 9" key="1">
    <citation type="journal article" date="2017" name="Int. J. Parasitol.">
        <title>The genome of the protozoan parasite Cystoisospora suis and a reverse vaccinology approach to identify vaccine candidates.</title>
        <authorList>
            <person name="Palmieri N."/>
            <person name="Shrestha A."/>
            <person name="Ruttkowski B."/>
            <person name="Beck T."/>
            <person name="Vogl C."/>
            <person name="Tomley F."/>
            <person name="Blake D.P."/>
            <person name="Joachim A."/>
        </authorList>
    </citation>
    <scope>NUCLEOTIDE SEQUENCE [LARGE SCALE GENOMIC DNA]</scope>
    <source>
        <strain evidence="8 9">Wien I</strain>
    </source>
</reference>
<feature type="zinc finger region" description="C3H1-type" evidence="5">
    <location>
        <begin position="158"/>
        <end position="189"/>
    </location>
</feature>
<keyword evidence="9" id="KW-1185">Reference proteome</keyword>
<feature type="zinc finger region" description="C3H1-type" evidence="5">
    <location>
        <begin position="123"/>
        <end position="150"/>
    </location>
</feature>
<feature type="compositionally biased region" description="Basic and acidic residues" evidence="6">
    <location>
        <begin position="697"/>
        <end position="718"/>
    </location>
</feature>
<feature type="domain" description="C3H1-type" evidence="7">
    <location>
        <begin position="123"/>
        <end position="150"/>
    </location>
</feature>
<dbReference type="SUPFAM" id="SSF90229">
    <property type="entry name" value="CCCH zinc finger"/>
    <property type="match status" value="2"/>
</dbReference>
<feature type="compositionally biased region" description="Polar residues" evidence="6">
    <location>
        <begin position="544"/>
        <end position="560"/>
    </location>
</feature>
<dbReference type="Proteomes" id="UP000221165">
    <property type="component" value="Unassembled WGS sequence"/>
</dbReference>
<sequence length="746" mass="78286">MSQRGYTMRASPSLGVPLASKKNPAMPFLSPPVRIRPNILDECGHSNSSVAEKKHRKRGGKGQARPAEPSCFPEGGATGTASPPCNKDTASNIASLLATAKAASLTDEVPLKGIILANRRSVFHKTRMCPRQRNRSCPLGDSCTFAHSEEELRPPPVLDRTRLCPSVLTSGAPCPRANGEQCRFAHSKAEIRHTANMFKTNMCLKWNRGKCKAGEGCNHAHGEEELRFYRLLAHANGSRDFRSEAEAGALRALKGAADQSKGGQQRLQALLQAVGQSPKGGDTPSRRKGRRGANSSLNQRKPMVSNASKSLPSGRSSMPHPGTLSSDEDQEEPTMYKEVPISTDYFRGMTPSGSGGLPVAAAEAGSVSSQGEDFFKLLIGLAPHAPELVLSVVAQHLAEGLPLLNSQQTQAVASALASSAKPRLNAPLSKMAGLSSASSNTATSACGTVLPSGTVRASSAIHEAGRGGKATMQVAAMPVPCCNLGPRDVCQEDEYAHEHAALYALGKRAGLREGGSASPVSLSPALSGLGSVGLGHYLNNRVSTGRTAGSGTPDSSSTCASLEESADRLGSLLKVSTLLDDETRQGSLSPLPVALTPPEAGEMVRGSRAEVGVRGEGDFGGKKRMSLPYLLAAEEMERYLETNDVNSFAVASSVDGVSNDSFMSLCQALRGDAGDGFCQEMKASAPLFCPSIQSDESAARATDKQEGGRSAHMHEREGGVSLQEAVTLLQSLGLVDGGRRSTRGDQ</sequence>
<evidence type="ECO:0000313" key="9">
    <source>
        <dbReference type="Proteomes" id="UP000221165"/>
    </source>
</evidence>
<keyword evidence="4 5" id="KW-0862">Zinc</keyword>
<dbReference type="OrthoDB" id="415459at2759"/>
<name>A0A2C6LCD0_9APIC</name>
<dbReference type="GO" id="GO:0003729">
    <property type="term" value="F:mRNA binding"/>
    <property type="evidence" value="ECO:0007669"/>
    <property type="project" value="InterPro"/>
</dbReference>
<keyword evidence="1 5" id="KW-0479">Metal-binding</keyword>
<dbReference type="RefSeq" id="XP_067926941.1">
    <property type="nucleotide sequence ID" value="XM_068061087.1"/>
</dbReference>
<dbReference type="InterPro" id="IPR045877">
    <property type="entry name" value="ZFP36-like"/>
</dbReference>
<evidence type="ECO:0000256" key="5">
    <source>
        <dbReference type="PROSITE-ProRule" id="PRU00723"/>
    </source>
</evidence>
<feature type="region of interest" description="Disordered" evidence="6">
    <location>
        <begin position="1"/>
        <end position="23"/>
    </location>
</feature>
<accession>A0A2C6LCD0</accession>